<dbReference type="SMART" id="SM00499">
    <property type="entry name" value="AAI"/>
    <property type="match status" value="1"/>
</dbReference>
<dbReference type="GO" id="GO:0045735">
    <property type="term" value="F:nutrient reservoir activity"/>
    <property type="evidence" value="ECO:0007669"/>
    <property type="project" value="InterPro"/>
</dbReference>
<evidence type="ECO:0000256" key="2">
    <source>
        <dbReference type="SAM" id="SignalP"/>
    </source>
</evidence>
<dbReference type="PANTHER" id="PTHR35496">
    <property type="entry name" value="2S SEED STORAGE PROTEIN 1-RELATED"/>
    <property type="match status" value="1"/>
</dbReference>
<reference evidence="4" key="1">
    <citation type="submission" date="2018-01" db="EMBL/GenBank/DDBJ databases">
        <authorList>
            <person name="Mao J.F."/>
        </authorList>
    </citation>
    <scope>NUCLEOTIDE SEQUENCE</scope>
    <source>
        <strain evidence="4">Huo1</strain>
        <tissue evidence="4">Leaf</tissue>
    </source>
</reference>
<evidence type="ECO:0000259" key="3">
    <source>
        <dbReference type="SMART" id="SM00499"/>
    </source>
</evidence>
<comment type="similarity">
    <text evidence="1">Belongs to the 2S seed storage albumins family.</text>
</comment>
<dbReference type="Pfam" id="PF00234">
    <property type="entry name" value="Tryp_alpha_amyl"/>
    <property type="match status" value="1"/>
</dbReference>
<dbReference type="CDD" id="cd00261">
    <property type="entry name" value="AAI_SS"/>
    <property type="match status" value="1"/>
</dbReference>
<feature type="domain" description="Bifunctional inhibitor/plant lipid transfer protein/seed storage helical" evidence="3">
    <location>
        <begin position="30"/>
        <end position="126"/>
    </location>
</feature>
<gene>
    <name evidence="4" type="ORF">SASPL_139971</name>
</gene>
<protein>
    <recommendedName>
        <fullName evidence="3">Bifunctional inhibitor/plant lipid transfer protein/seed storage helical domain-containing protein</fullName>
    </recommendedName>
</protein>
<dbReference type="EMBL" id="PNBA02000015">
    <property type="protein sequence ID" value="KAG6398508.1"/>
    <property type="molecule type" value="Genomic_DNA"/>
</dbReference>
<feature type="signal peptide" evidence="2">
    <location>
        <begin position="1"/>
        <end position="20"/>
    </location>
</feature>
<dbReference type="AlphaFoldDB" id="A0A8X8WQQ8"/>
<evidence type="ECO:0000256" key="1">
    <source>
        <dbReference type="ARBA" id="ARBA00008262"/>
    </source>
</evidence>
<organism evidence="4">
    <name type="scientific">Salvia splendens</name>
    <name type="common">Scarlet sage</name>
    <dbReference type="NCBI Taxonomy" id="180675"/>
    <lineage>
        <taxon>Eukaryota</taxon>
        <taxon>Viridiplantae</taxon>
        <taxon>Streptophyta</taxon>
        <taxon>Embryophyta</taxon>
        <taxon>Tracheophyta</taxon>
        <taxon>Spermatophyta</taxon>
        <taxon>Magnoliopsida</taxon>
        <taxon>eudicotyledons</taxon>
        <taxon>Gunneridae</taxon>
        <taxon>Pentapetalae</taxon>
        <taxon>asterids</taxon>
        <taxon>lamiids</taxon>
        <taxon>Lamiales</taxon>
        <taxon>Lamiaceae</taxon>
        <taxon>Nepetoideae</taxon>
        <taxon>Mentheae</taxon>
        <taxon>Salviinae</taxon>
        <taxon>Salvia</taxon>
        <taxon>Salvia subgen. Calosphace</taxon>
        <taxon>core Calosphace</taxon>
    </lineage>
</organism>
<comment type="caution">
    <text evidence="4">The sequence shown here is derived from an EMBL/GenBank/DDBJ whole genome shotgun (WGS) entry which is preliminary data.</text>
</comment>
<keyword evidence="2" id="KW-0732">Signal</keyword>
<keyword evidence="5" id="KW-1185">Reference proteome</keyword>
<accession>A0A8X8WQQ8</accession>
<dbReference type="Gene3D" id="1.10.110.10">
    <property type="entry name" value="Plant lipid-transfer and hydrophobic proteins"/>
    <property type="match status" value="1"/>
</dbReference>
<dbReference type="PANTHER" id="PTHR35496:SF7">
    <property type="entry name" value="2S SULFUR-RICH SEED STORAGE PROTEIN 2-LIKE"/>
    <property type="match status" value="1"/>
</dbReference>
<dbReference type="OrthoDB" id="1922883at2759"/>
<feature type="chain" id="PRO_5036475719" description="Bifunctional inhibitor/plant lipid transfer protein/seed storage helical domain-containing protein" evidence="2">
    <location>
        <begin position="21"/>
        <end position="136"/>
    </location>
</feature>
<dbReference type="Proteomes" id="UP000298416">
    <property type="component" value="Unassembled WGS sequence"/>
</dbReference>
<dbReference type="SUPFAM" id="SSF47699">
    <property type="entry name" value="Bifunctional inhibitor/lipid-transfer protein/seed storage 2S albumin"/>
    <property type="match status" value="1"/>
</dbReference>
<dbReference type="InterPro" id="IPR036312">
    <property type="entry name" value="Bifun_inhib/LTP/seed_sf"/>
</dbReference>
<dbReference type="InterPro" id="IPR000617">
    <property type="entry name" value="Napin/2SS/CON"/>
</dbReference>
<reference evidence="4" key="2">
    <citation type="submission" date="2020-08" db="EMBL/GenBank/DDBJ databases">
        <title>Plant Genome Project.</title>
        <authorList>
            <person name="Zhang R.-G."/>
        </authorList>
    </citation>
    <scope>NUCLEOTIDE SEQUENCE</scope>
    <source>
        <strain evidence="4">Huo1</strain>
        <tissue evidence="4">Leaf</tissue>
    </source>
</reference>
<sequence>MAKFTLSLLPLLLLLASTTAVEILNPSSRCSREIDRQRLSSCRQYLKEGSRFDWTRQDESRARGWREAFPRCCDELERINQQCRCEAVKQVVREHQSAGIQGQQMREMMQTAQSLPSLCRISPQYCDNIRESTTPF</sequence>
<dbReference type="InterPro" id="IPR016140">
    <property type="entry name" value="Bifunc_inhib/LTP/seed_store"/>
</dbReference>
<evidence type="ECO:0000313" key="4">
    <source>
        <dbReference type="EMBL" id="KAG6398508.1"/>
    </source>
</evidence>
<name>A0A8X8WQQ8_SALSN</name>
<proteinExistence type="inferred from homology"/>
<evidence type="ECO:0000313" key="5">
    <source>
        <dbReference type="Proteomes" id="UP000298416"/>
    </source>
</evidence>